<dbReference type="Proteomes" id="UP000046392">
    <property type="component" value="Unplaced"/>
</dbReference>
<evidence type="ECO:0000313" key="2">
    <source>
        <dbReference type="WBParaSite" id="SPAL_0001598000.1"/>
    </source>
</evidence>
<proteinExistence type="predicted"/>
<keyword evidence="1" id="KW-1185">Reference proteome</keyword>
<name>A0A0N5CDN6_STREA</name>
<protein>
    <submittedName>
        <fullName evidence="2">DUF4325 domain-containing protein</fullName>
    </submittedName>
</protein>
<sequence length="113" mass="12978">MTLEQIRIKLKQPLSMYVKKDFSYSEAEFKKMIDELSSLTQYIDISAIEYYGLNPETTKKQLVDKGIETNDALKLLSIFISKGNNIDNIIKKSSGKTKSDLIRLKHKCSLKKT</sequence>
<reference evidence="2" key="1">
    <citation type="submission" date="2017-02" db="UniProtKB">
        <authorList>
            <consortium name="WormBaseParasite"/>
        </authorList>
    </citation>
    <scope>IDENTIFICATION</scope>
</reference>
<organism evidence="1 2">
    <name type="scientific">Strongyloides papillosus</name>
    <name type="common">Intestinal threadworm</name>
    <dbReference type="NCBI Taxonomy" id="174720"/>
    <lineage>
        <taxon>Eukaryota</taxon>
        <taxon>Metazoa</taxon>
        <taxon>Ecdysozoa</taxon>
        <taxon>Nematoda</taxon>
        <taxon>Chromadorea</taxon>
        <taxon>Rhabditida</taxon>
        <taxon>Tylenchina</taxon>
        <taxon>Panagrolaimomorpha</taxon>
        <taxon>Strongyloidoidea</taxon>
        <taxon>Strongyloididae</taxon>
        <taxon>Strongyloides</taxon>
    </lineage>
</organism>
<evidence type="ECO:0000313" key="1">
    <source>
        <dbReference type="Proteomes" id="UP000046392"/>
    </source>
</evidence>
<accession>A0A0N5CDN6</accession>
<dbReference type="WBParaSite" id="SPAL_0001598000.1">
    <property type="protein sequence ID" value="SPAL_0001598000.1"/>
    <property type="gene ID" value="SPAL_0001598000"/>
</dbReference>
<dbReference type="AlphaFoldDB" id="A0A0N5CDN6"/>